<evidence type="ECO:0000256" key="1">
    <source>
        <dbReference type="SAM" id="MobiDB-lite"/>
    </source>
</evidence>
<evidence type="ECO:0000313" key="3">
    <source>
        <dbReference type="Proteomes" id="UP000093902"/>
    </source>
</evidence>
<reference evidence="3" key="1">
    <citation type="submission" date="2016-06" db="EMBL/GenBank/DDBJ databases">
        <authorList>
            <person name="Sutton G."/>
            <person name="Brinkac L."/>
            <person name="Sanka R."/>
            <person name="Adams M."/>
            <person name="Lau E."/>
            <person name="Mehaffy C."/>
            <person name="Tameris M."/>
            <person name="Hatherill M."/>
            <person name="Hanekom W."/>
            <person name="Mahomed H."/>
            <person name="Mcshane H."/>
        </authorList>
    </citation>
    <scope>NUCLEOTIDE SEQUENCE [LARGE SCALE GENOMIC DNA]</scope>
    <source>
        <strain evidence="3">852002-51209_SCH5440388</strain>
    </source>
</reference>
<proteinExistence type="predicted"/>
<dbReference type="STRING" id="43304.GCA_001403655_04188"/>
<dbReference type="RefSeq" id="WP_064930551.1">
    <property type="nucleotide sequence ID" value="NZ_LZSO01000012.1"/>
</dbReference>
<protein>
    <recommendedName>
        <fullName evidence="4">Gluconate 2-dehydrogenase subunit 3 family protein</fullName>
    </recommendedName>
</protein>
<dbReference type="AlphaFoldDB" id="A0A1A0RCP6"/>
<sequence>MRFRTPDRLGITPQGRGRFVGFDVLARADDWDQVTAGAVLSRLALPAGLAFFTPAEVAVAKPMLDLLLAQDDEPRVPVLAMIDARLATDETDGWHYDDIPEDGQAWRDSLAGLDADACRHYGAGFAELDRHCQARLLQDVQDLAERGDRWHGTSAGHVWSLWTRFACTAFYSHPWAWNEIGFPGPAYPRGYLNPGINARENFEAGDHHPADPVPFADRVERARRLDDDLPDRSSDG</sequence>
<accession>A0A1A0RCP6</accession>
<dbReference type="Pfam" id="PF13618">
    <property type="entry name" value="Gluconate_2-dh3"/>
    <property type="match status" value="1"/>
</dbReference>
<evidence type="ECO:0000313" key="2">
    <source>
        <dbReference type="EMBL" id="OBB32265.1"/>
    </source>
</evidence>
<dbReference type="InterPro" id="IPR027056">
    <property type="entry name" value="Gluconate_2DH_su3"/>
</dbReference>
<feature type="compositionally biased region" description="Basic and acidic residues" evidence="1">
    <location>
        <begin position="217"/>
        <end position="236"/>
    </location>
</feature>
<evidence type="ECO:0008006" key="4">
    <source>
        <dbReference type="Google" id="ProtNLM"/>
    </source>
</evidence>
<dbReference type="EMBL" id="LZSO01000012">
    <property type="protein sequence ID" value="OBB32265.1"/>
    <property type="molecule type" value="Genomic_DNA"/>
</dbReference>
<dbReference type="OrthoDB" id="63962at2"/>
<name>A0A1A0RCP6_MYCPR</name>
<gene>
    <name evidence="2" type="ORF">A5792_00670</name>
</gene>
<dbReference type="Proteomes" id="UP000093902">
    <property type="component" value="Unassembled WGS sequence"/>
</dbReference>
<organism evidence="2 3">
    <name type="scientific">Mycolicibacterium peregrinum</name>
    <name type="common">Mycobacterium peregrinum</name>
    <dbReference type="NCBI Taxonomy" id="43304"/>
    <lineage>
        <taxon>Bacteria</taxon>
        <taxon>Bacillati</taxon>
        <taxon>Actinomycetota</taxon>
        <taxon>Actinomycetes</taxon>
        <taxon>Mycobacteriales</taxon>
        <taxon>Mycobacteriaceae</taxon>
        <taxon>Mycolicibacterium</taxon>
    </lineage>
</organism>
<comment type="caution">
    <text evidence="2">The sequence shown here is derived from an EMBL/GenBank/DDBJ whole genome shotgun (WGS) entry which is preliminary data.</text>
</comment>
<feature type="region of interest" description="Disordered" evidence="1">
    <location>
        <begin position="202"/>
        <end position="236"/>
    </location>
</feature>